<dbReference type="AlphaFoldDB" id="A0A174CB79"/>
<proteinExistence type="predicted"/>
<protein>
    <submittedName>
        <fullName evidence="2">Uncharacterized protein</fullName>
    </submittedName>
</protein>
<dbReference type="Proteomes" id="UP000095431">
    <property type="component" value="Unassembled WGS sequence"/>
</dbReference>
<name>A0A174CB79_9FIRM</name>
<accession>A0A174CB79</accession>
<keyword evidence="1" id="KW-1133">Transmembrane helix</keyword>
<dbReference type="EMBL" id="CYZN01000011">
    <property type="protein sequence ID" value="CUO10283.1"/>
    <property type="molecule type" value="Genomic_DNA"/>
</dbReference>
<gene>
    <name evidence="2" type="ORF">ERS852478_01849</name>
</gene>
<keyword evidence="1" id="KW-0812">Transmembrane</keyword>
<keyword evidence="1" id="KW-0472">Membrane</keyword>
<reference evidence="2 3" key="1">
    <citation type="submission" date="2015-09" db="EMBL/GenBank/DDBJ databases">
        <authorList>
            <consortium name="Pathogen Informatics"/>
        </authorList>
    </citation>
    <scope>NUCLEOTIDE SEQUENCE [LARGE SCALE GENOMIC DNA]</scope>
    <source>
        <strain evidence="2 3">2789STDY5834863</strain>
    </source>
</reference>
<sequence>MVPEVKGLSLPEIEDCIEKTELNVSIYPGLSNLDQIQGIDTESAIGEEGKATFDVRTYIMVVIAWFTGLNQQIRIPAWTAILIILVVLPSLYETLLGDQ</sequence>
<feature type="transmembrane region" description="Helical" evidence="1">
    <location>
        <begin position="75"/>
        <end position="92"/>
    </location>
</feature>
<evidence type="ECO:0000313" key="3">
    <source>
        <dbReference type="Proteomes" id="UP000095431"/>
    </source>
</evidence>
<evidence type="ECO:0000313" key="2">
    <source>
        <dbReference type="EMBL" id="CUO10283.1"/>
    </source>
</evidence>
<evidence type="ECO:0000256" key="1">
    <source>
        <dbReference type="SAM" id="Phobius"/>
    </source>
</evidence>
<organism evidence="2 3">
    <name type="scientific">Blautia wexlerae</name>
    <dbReference type="NCBI Taxonomy" id="418240"/>
    <lineage>
        <taxon>Bacteria</taxon>
        <taxon>Bacillati</taxon>
        <taxon>Bacillota</taxon>
        <taxon>Clostridia</taxon>
        <taxon>Lachnospirales</taxon>
        <taxon>Lachnospiraceae</taxon>
        <taxon>Blautia</taxon>
    </lineage>
</organism>